<reference evidence="2 3" key="1">
    <citation type="submission" date="2016-07" db="EMBL/GenBank/DDBJ databases">
        <authorList>
            <person name="Lefevre C.T."/>
        </authorList>
    </citation>
    <scope>NUCLEOTIDE SEQUENCE [LARGE SCALE GENOMIC DNA]</scope>
    <source>
        <strain evidence="2">PR1</strain>
    </source>
</reference>
<dbReference type="Gene3D" id="1.10.260.40">
    <property type="entry name" value="lambda repressor-like DNA-binding domains"/>
    <property type="match status" value="1"/>
</dbReference>
<dbReference type="STRING" id="1867952.MTBPR1_200019"/>
<accession>A0A1C3RH16</accession>
<dbReference type="GO" id="GO:0003677">
    <property type="term" value="F:DNA binding"/>
    <property type="evidence" value="ECO:0007669"/>
    <property type="project" value="InterPro"/>
</dbReference>
<dbReference type="InterPro" id="IPR002052">
    <property type="entry name" value="DNA_methylase_N6_adenine_CS"/>
</dbReference>
<dbReference type="SUPFAM" id="SSF47413">
    <property type="entry name" value="lambda repressor-like DNA-binding domains"/>
    <property type="match status" value="1"/>
</dbReference>
<organism evidence="2 3">
    <name type="scientific">Candidatus Terasakiella magnetica</name>
    <dbReference type="NCBI Taxonomy" id="1867952"/>
    <lineage>
        <taxon>Bacteria</taxon>
        <taxon>Pseudomonadati</taxon>
        <taxon>Pseudomonadota</taxon>
        <taxon>Alphaproteobacteria</taxon>
        <taxon>Rhodospirillales</taxon>
        <taxon>Terasakiellaceae</taxon>
        <taxon>Terasakiella</taxon>
    </lineage>
</organism>
<dbReference type="InterPro" id="IPR029063">
    <property type="entry name" value="SAM-dependent_MTases_sf"/>
</dbReference>
<dbReference type="InterPro" id="IPR010982">
    <property type="entry name" value="Lambda_DNA-bd_dom_sf"/>
</dbReference>
<evidence type="ECO:0000313" key="3">
    <source>
        <dbReference type="Proteomes" id="UP000231658"/>
    </source>
</evidence>
<proteinExistence type="predicted"/>
<dbReference type="GO" id="GO:0008168">
    <property type="term" value="F:methyltransferase activity"/>
    <property type="evidence" value="ECO:0007669"/>
    <property type="project" value="InterPro"/>
</dbReference>
<feature type="domain" description="HTH cro/C1-type" evidence="1">
    <location>
        <begin position="204"/>
        <end position="232"/>
    </location>
</feature>
<dbReference type="CDD" id="cd00093">
    <property type="entry name" value="HTH_XRE"/>
    <property type="match status" value="1"/>
</dbReference>
<dbReference type="InterPro" id="IPR001387">
    <property type="entry name" value="Cro/C1-type_HTH"/>
</dbReference>
<evidence type="ECO:0000313" key="2">
    <source>
        <dbReference type="EMBL" id="SCA56539.1"/>
    </source>
</evidence>
<evidence type="ECO:0000259" key="1">
    <source>
        <dbReference type="PROSITE" id="PS50943"/>
    </source>
</evidence>
<dbReference type="SUPFAM" id="SSF53335">
    <property type="entry name" value="S-adenosyl-L-methionine-dependent methyltransferases"/>
    <property type="match status" value="1"/>
</dbReference>
<dbReference type="EMBL" id="FLYE01000013">
    <property type="protein sequence ID" value="SCA56539.1"/>
    <property type="molecule type" value="Genomic_DNA"/>
</dbReference>
<dbReference type="PROSITE" id="PS50943">
    <property type="entry name" value="HTH_CROC1"/>
    <property type="match status" value="1"/>
</dbReference>
<protein>
    <recommendedName>
        <fullName evidence="1">HTH cro/C1-type domain-containing protein</fullName>
    </recommendedName>
</protein>
<dbReference type="Proteomes" id="UP000231658">
    <property type="component" value="Unassembled WGS sequence"/>
</dbReference>
<gene>
    <name evidence="2" type="ORF">MTBPR1_200019</name>
</gene>
<dbReference type="GO" id="GO:0032259">
    <property type="term" value="P:methylation"/>
    <property type="evidence" value="ECO:0007669"/>
    <property type="project" value="InterPro"/>
</dbReference>
<dbReference type="Gene3D" id="3.40.50.150">
    <property type="entry name" value="Vaccinia Virus protein VP39"/>
    <property type="match status" value="1"/>
</dbReference>
<dbReference type="AlphaFoldDB" id="A0A1C3RH16"/>
<dbReference type="RefSeq" id="WP_069188643.1">
    <property type="nucleotide sequence ID" value="NZ_FLYE01000013.1"/>
</dbReference>
<keyword evidence="3" id="KW-1185">Reference proteome</keyword>
<name>A0A1C3RH16_9PROT</name>
<sequence length="250" mass="29031">MYNIIVNNVHEKPKPSDIETPIWVSRFIHDLVIKHIGEPEVILDPCAGNGRLTRFYKNSQIVEYEIKRGSDFLMEEAVINCDLVLCNPPFNLGVGRELGSFRFLKHIFELCGSDVPVFLITPMGFRLNQRKKSERWKRLIQHEISSIISLPLDCFKDTLFHCEILVFNMPQLKPHYYCYPHKLVEEHRVVKGLSLPKPISGEDLKTWRVKHGLSLNDVADLFEISKATVCRYQAMERLPNLVSMAIQNWK</sequence>
<dbReference type="PROSITE" id="PS00092">
    <property type="entry name" value="N6_MTASE"/>
    <property type="match status" value="1"/>
</dbReference>
<dbReference type="OrthoDB" id="7594527at2"/>